<gene>
    <name evidence="1" type="ORF">SAMN05444267_100118</name>
</gene>
<dbReference type="EMBL" id="FRAV01000001">
    <property type="protein sequence ID" value="SHK07688.1"/>
    <property type="molecule type" value="Genomic_DNA"/>
</dbReference>
<sequence>MKKLTLSLAILSLVYSCKKEEKKTEKPSEETKIINTQTTYSLPPVYLDSLRSENEILTHLQHRKNEIISMLENSSSEKNNLMYENYKKENDSALALLTLKETHLLDQFFEFYVYHPETDKSTLKVPEKYKKTVDSYTQTGVEFWDVGEAYTELRMLPDFYFNIFNGKLTADYQKYLEIMKEEDKVLFQSDAAISIPWRDVAKRVEVREKFLQDFPTSKLNKTINEELQSYQYAYLLGYDNTPTQNDEGGFTPENLQEFQRFMKENPKSETTTLLKIMLSMPKDREKMYQFVNSKLHLPYGE</sequence>
<evidence type="ECO:0000313" key="2">
    <source>
        <dbReference type="Proteomes" id="UP000184364"/>
    </source>
</evidence>
<keyword evidence="2" id="KW-1185">Reference proteome</keyword>
<name>A0A1M6PIA2_9FLAO</name>
<evidence type="ECO:0000313" key="1">
    <source>
        <dbReference type="EMBL" id="SHK07688.1"/>
    </source>
</evidence>
<dbReference type="AlphaFoldDB" id="A0A1M6PIA2"/>
<dbReference type="OrthoDB" id="8605367at2"/>
<reference evidence="2" key="1">
    <citation type="submission" date="2016-11" db="EMBL/GenBank/DDBJ databases">
        <authorList>
            <person name="Varghese N."/>
            <person name="Submissions S."/>
        </authorList>
    </citation>
    <scope>NUCLEOTIDE SEQUENCE [LARGE SCALE GENOMIC DNA]</scope>
    <source>
        <strain evidence="2">DSM 26899</strain>
    </source>
</reference>
<dbReference type="Proteomes" id="UP000184364">
    <property type="component" value="Unassembled WGS sequence"/>
</dbReference>
<dbReference type="PROSITE" id="PS51257">
    <property type="entry name" value="PROKAR_LIPOPROTEIN"/>
    <property type="match status" value="1"/>
</dbReference>
<accession>A0A1M6PIA2</accession>
<dbReference type="STRING" id="1302687.SAMN05444267_100118"/>
<organism evidence="1 2">
    <name type="scientific">Chryseobacterium polytrichastri</name>
    <dbReference type="NCBI Taxonomy" id="1302687"/>
    <lineage>
        <taxon>Bacteria</taxon>
        <taxon>Pseudomonadati</taxon>
        <taxon>Bacteroidota</taxon>
        <taxon>Flavobacteriia</taxon>
        <taxon>Flavobacteriales</taxon>
        <taxon>Weeksellaceae</taxon>
        <taxon>Chryseobacterium group</taxon>
        <taxon>Chryseobacterium</taxon>
    </lineage>
</organism>
<proteinExistence type="predicted"/>
<protein>
    <submittedName>
        <fullName evidence="1">Uncharacterized protein</fullName>
    </submittedName>
</protein>
<dbReference type="RefSeq" id="WP_073289785.1">
    <property type="nucleotide sequence ID" value="NZ_FRAV01000001.1"/>
</dbReference>